<dbReference type="NCBIfam" id="NF038128">
    <property type="entry name" value="choice_anch_J"/>
    <property type="match status" value="1"/>
</dbReference>
<sequence length="210" mass="22956">MKKIKLIIAMSGLTLLGFTSCSPEEDIKNPDFNPLIFGEDFSKSTEDGTALIAPGWINYSEAGTLLWKQGYHKVTPSNIYQGYAVFNSYQSGQASNIGWLISPKIDLDAQEGEVLRFECAQAYVSSAANSIEVLISNNFDGTNVLGATWTPLDCTLPTTSSAYFYFTDSGEINLSSYTGKVNIAFRVKGSGTNTSLDGTYQVDNIRVYKK</sequence>
<keyword evidence="2" id="KW-1185">Reference proteome</keyword>
<dbReference type="Gene3D" id="2.60.120.200">
    <property type="match status" value="1"/>
</dbReference>
<accession>A0A2S4NBS4</accession>
<comment type="caution">
    <text evidence="1">The sequence shown here is derived from an EMBL/GenBank/DDBJ whole genome shotgun (WGS) entry which is preliminary data.</text>
</comment>
<gene>
    <name evidence="1" type="ORF">Q361_101184</name>
</gene>
<dbReference type="AlphaFoldDB" id="A0A2S4NBS4"/>
<name>A0A2S4NBS4_9FLAO</name>
<dbReference type="Proteomes" id="UP000237056">
    <property type="component" value="Unassembled WGS sequence"/>
</dbReference>
<organism evidence="1 2">
    <name type="scientific">Flavobacterium croceum DSM 17960</name>
    <dbReference type="NCBI Taxonomy" id="1121886"/>
    <lineage>
        <taxon>Bacteria</taxon>
        <taxon>Pseudomonadati</taxon>
        <taxon>Bacteroidota</taxon>
        <taxon>Flavobacteriia</taxon>
        <taxon>Flavobacteriales</taxon>
        <taxon>Flavobacteriaceae</taxon>
        <taxon>Flavobacterium</taxon>
    </lineage>
</organism>
<proteinExistence type="predicted"/>
<dbReference type="RefSeq" id="WP_103724821.1">
    <property type="nucleotide sequence ID" value="NZ_PQNY01000001.1"/>
</dbReference>
<evidence type="ECO:0000313" key="2">
    <source>
        <dbReference type="Proteomes" id="UP000237056"/>
    </source>
</evidence>
<dbReference type="EMBL" id="PQNY01000001">
    <property type="protein sequence ID" value="POS03080.1"/>
    <property type="molecule type" value="Genomic_DNA"/>
</dbReference>
<evidence type="ECO:0000313" key="1">
    <source>
        <dbReference type="EMBL" id="POS03080.1"/>
    </source>
</evidence>
<reference evidence="1 2" key="1">
    <citation type="submission" date="2018-01" db="EMBL/GenBank/DDBJ databases">
        <title>Genomic Encyclopedia of Type Strains, Phase I: the one thousand microbial genomes (KMG-I) project.</title>
        <authorList>
            <person name="Goeker M."/>
        </authorList>
    </citation>
    <scope>NUCLEOTIDE SEQUENCE [LARGE SCALE GENOMIC DNA]</scope>
    <source>
        <strain evidence="1 2">DSM 17960</strain>
    </source>
</reference>
<dbReference type="OrthoDB" id="1492759at2"/>
<protein>
    <recommendedName>
        <fullName evidence="3">DUF5017 domain-containing protein</fullName>
    </recommendedName>
</protein>
<dbReference type="PROSITE" id="PS51257">
    <property type="entry name" value="PROKAR_LIPOPROTEIN"/>
    <property type="match status" value="1"/>
</dbReference>
<evidence type="ECO:0008006" key="3">
    <source>
        <dbReference type="Google" id="ProtNLM"/>
    </source>
</evidence>